<reference evidence="5 6" key="1">
    <citation type="journal article" date="2013" name="Antonie Van Leeuwenhoek">
        <title>Actinoplanes hulinensis sp. nov., a novel actinomycete isolated from soybean root (Glycine max (L.) Merr).</title>
        <authorList>
            <person name="Shen Y."/>
            <person name="Liu C."/>
            <person name="Wang X."/>
            <person name="Zhao J."/>
            <person name="Jia F."/>
            <person name="Zhang Y."/>
            <person name="Wang L."/>
            <person name="Yang D."/>
            <person name="Xiang W."/>
        </authorList>
    </citation>
    <scope>NUCLEOTIDE SEQUENCE [LARGE SCALE GENOMIC DNA]</scope>
    <source>
        <strain evidence="5 6">NEAU-M9</strain>
    </source>
</reference>
<evidence type="ECO:0000259" key="4">
    <source>
        <dbReference type="PROSITE" id="PS51186"/>
    </source>
</evidence>
<dbReference type="PROSITE" id="PS51186">
    <property type="entry name" value="GNAT"/>
    <property type="match status" value="1"/>
</dbReference>
<organism evidence="5 6">
    <name type="scientific">Actinoplanes hulinensis</name>
    <dbReference type="NCBI Taxonomy" id="1144547"/>
    <lineage>
        <taxon>Bacteria</taxon>
        <taxon>Bacillati</taxon>
        <taxon>Actinomycetota</taxon>
        <taxon>Actinomycetes</taxon>
        <taxon>Micromonosporales</taxon>
        <taxon>Micromonosporaceae</taxon>
        <taxon>Actinoplanes</taxon>
    </lineage>
</organism>
<dbReference type="GO" id="GO:0016746">
    <property type="term" value="F:acyltransferase activity"/>
    <property type="evidence" value="ECO:0007669"/>
    <property type="project" value="UniProtKB-KW"/>
</dbReference>
<dbReference type="PANTHER" id="PTHR43877">
    <property type="entry name" value="AMINOALKYLPHOSPHONATE N-ACETYLTRANSFERASE-RELATED-RELATED"/>
    <property type="match status" value="1"/>
</dbReference>
<dbReference type="CDD" id="cd04301">
    <property type="entry name" value="NAT_SF"/>
    <property type="match status" value="1"/>
</dbReference>
<feature type="domain" description="N-acetyltransferase" evidence="4">
    <location>
        <begin position="58"/>
        <end position="228"/>
    </location>
</feature>
<dbReference type="Pfam" id="PF00583">
    <property type="entry name" value="Acetyltransf_1"/>
    <property type="match status" value="1"/>
</dbReference>
<accession>A0ABS7B3E7</accession>
<dbReference type="EC" id="2.3.1.-" evidence="5"/>
<evidence type="ECO:0000313" key="6">
    <source>
        <dbReference type="Proteomes" id="UP001519863"/>
    </source>
</evidence>
<dbReference type="InterPro" id="IPR050832">
    <property type="entry name" value="Bact_Acetyltransf"/>
</dbReference>
<dbReference type="InterPro" id="IPR000182">
    <property type="entry name" value="GNAT_dom"/>
</dbReference>
<gene>
    <name evidence="5" type="ORF">KZ829_13880</name>
</gene>
<dbReference type="EMBL" id="JAHXZI010000006">
    <property type="protein sequence ID" value="MBW6434828.1"/>
    <property type="molecule type" value="Genomic_DNA"/>
</dbReference>
<evidence type="ECO:0000256" key="2">
    <source>
        <dbReference type="ARBA" id="ARBA00023315"/>
    </source>
</evidence>
<keyword evidence="6" id="KW-1185">Reference proteome</keyword>
<evidence type="ECO:0000256" key="1">
    <source>
        <dbReference type="ARBA" id="ARBA00022679"/>
    </source>
</evidence>
<feature type="region of interest" description="Disordered" evidence="3">
    <location>
        <begin position="1"/>
        <end position="37"/>
    </location>
</feature>
<name>A0ABS7B3E7_9ACTN</name>
<dbReference type="InterPro" id="IPR016181">
    <property type="entry name" value="Acyl_CoA_acyltransferase"/>
</dbReference>
<evidence type="ECO:0000256" key="3">
    <source>
        <dbReference type="SAM" id="MobiDB-lite"/>
    </source>
</evidence>
<proteinExistence type="predicted"/>
<comment type="caution">
    <text evidence="5">The sequence shown here is derived from an EMBL/GenBank/DDBJ whole genome shotgun (WGS) entry which is preliminary data.</text>
</comment>
<dbReference type="Gene3D" id="3.40.630.30">
    <property type="match status" value="1"/>
</dbReference>
<protein>
    <submittedName>
        <fullName evidence="5">GNAT family N-acetyltransferase</fullName>
        <ecNumber evidence="5">2.3.1.-</ecNumber>
    </submittedName>
</protein>
<evidence type="ECO:0000313" key="5">
    <source>
        <dbReference type="EMBL" id="MBW6434828.1"/>
    </source>
</evidence>
<dbReference type="SUPFAM" id="SSF55729">
    <property type="entry name" value="Acyl-CoA N-acyltransferases (Nat)"/>
    <property type="match status" value="1"/>
</dbReference>
<feature type="compositionally biased region" description="Basic and acidic residues" evidence="3">
    <location>
        <begin position="1"/>
        <end position="10"/>
    </location>
</feature>
<feature type="compositionally biased region" description="Basic and acidic residues" evidence="3">
    <location>
        <begin position="20"/>
        <end position="37"/>
    </location>
</feature>
<dbReference type="Proteomes" id="UP001519863">
    <property type="component" value="Unassembled WGS sequence"/>
</dbReference>
<sequence>MRPYRADLRRRPAGHRVPRERRGDRTRASGEDRGRGHRTADRRFWLTSAVGDWEVRLIGSDGLTEGETAGVVALLRALVAGGAALGWVEPPPAAEVVALLDTLTAAVPSGDAAIALAVVPADGGEEVAGFGYWRRYDRPTHRPNADLEKLAVDPDRQGLGLGRTLLTALIAAALRHRIEVLTLDLRGDNTRAAALYKKLGFHQYGRLDRFVAVGEARYDKLLYALDLRELR</sequence>
<keyword evidence="1 5" id="KW-0808">Transferase</keyword>
<keyword evidence="2 5" id="KW-0012">Acyltransferase</keyword>